<gene>
    <name evidence="1" type="ORF">OCOJLMKI_4579</name>
</gene>
<sequence length="130" mass="14498">MADWFKCELAGDRIVHAHQPVFCDLSTLLGSSHALVRHLEQSFAASLDLGCARIRFSDALDGPLHVLTNAIKQFLNSELLLPRLTLNFTCVAARLSDTLNELGPFLRRRPSWVGSLSIKAFKRSNHTQDV</sequence>
<reference evidence="1" key="1">
    <citation type="journal article" date="2021" name="Front. Microbiol.">
        <title>Comprehensive Comparative Genomics and Phenotyping of Methylobacterium Species.</title>
        <authorList>
            <person name="Alessa O."/>
            <person name="Ogura Y."/>
            <person name="Fujitani Y."/>
            <person name="Takami H."/>
            <person name="Hayashi T."/>
            <person name="Sahin N."/>
            <person name="Tani A."/>
        </authorList>
    </citation>
    <scope>NUCLEOTIDE SEQUENCE</scope>
    <source>
        <strain evidence="1">DSM 19015</strain>
    </source>
</reference>
<accession>A0ABQ4S6P4</accession>
<dbReference type="Proteomes" id="UP001055125">
    <property type="component" value="Unassembled WGS sequence"/>
</dbReference>
<evidence type="ECO:0000313" key="2">
    <source>
        <dbReference type="Proteomes" id="UP001055125"/>
    </source>
</evidence>
<keyword evidence="2" id="KW-1185">Reference proteome</keyword>
<name>A0ABQ4S6P4_9HYPH</name>
<dbReference type="EMBL" id="BPQP01000088">
    <property type="protein sequence ID" value="GJD97350.1"/>
    <property type="molecule type" value="Genomic_DNA"/>
</dbReference>
<protein>
    <recommendedName>
        <fullName evidence="3">STAS domain-containing protein</fullName>
    </recommendedName>
</protein>
<evidence type="ECO:0000313" key="1">
    <source>
        <dbReference type="EMBL" id="GJD97350.1"/>
    </source>
</evidence>
<reference evidence="1" key="2">
    <citation type="submission" date="2021-08" db="EMBL/GenBank/DDBJ databases">
        <authorList>
            <person name="Tani A."/>
            <person name="Ola A."/>
            <person name="Ogura Y."/>
            <person name="Katsura K."/>
            <person name="Hayashi T."/>
        </authorList>
    </citation>
    <scope>NUCLEOTIDE SEQUENCE</scope>
    <source>
        <strain evidence="1">DSM 19015</strain>
    </source>
</reference>
<evidence type="ECO:0008006" key="3">
    <source>
        <dbReference type="Google" id="ProtNLM"/>
    </source>
</evidence>
<comment type="caution">
    <text evidence="1">The sequence shown here is derived from an EMBL/GenBank/DDBJ whole genome shotgun (WGS) entry which is preliminary data.</text>
</comment>
<proteinExistence type="predicted"/>
<organism evidence="1 2">
    <name type="scientific">Methylobacterium iners</name>
    <dbReference type="NCBI Taxonomy" id="418707"/>
    <lineage>
        <taxon>Bacteria</taxon>
        <taxon>Pseudomonadati</taxon>
        <taxon>Pseudomonadota</taxon>
        <taxon>Alphaproteobacteria</taxon>
        <taxon>Hyphomicrobiales</taxon>
        <taxon>Methylobacteriaceae</taxon>
        <taxon>Methylobacterium</taxon>
    </lineage>
</organism>